<feature type="domain" description="ABC-type glycine betaine transport system substrate-binding" evidence="6">
    <location>
        <begin position="46"/>
        <end position="292"/>
    </location>
</feature>
<dbReference type="RefSeq" id="WP_121687767.1">
    <property type="nucleotide sequence ID" value="NZ_RCUY01000002.1"/>
</dbReference>
<comment type="subcellular location">
    <subcellularLocation>
        <location evidence="1">Cell membrane</location>
    </subcellularLocation>
</comment>
<keyword evidence="5" id="KW-0732">Signal</keyword>
<evidence type="ECO:0000256" key="3">
    <source>
        <dbReference type="ARBA" id="ARBA00022475"/>
    </source>
</evidence>
<accession>A0A3L7AVF8</accession>
<dbReference type="Proteomes" id="UP000269438">
    <property type="component" value="Unassembled WGS sequence"/>
</dbReference>
<dbReference type="EMBL" id="RCUY01000002">
    <property type="protein sequence ID" value="RLP84164.1"/>
    <property type="molecule type" value="Genomic_DNA"/>
</dbReference>
<evidence type="ECO:0000313" key="8">
    <source>
        <dbReference type="Proteomes" id="UP000269438"/>
    </source>
</evidence>
<gene>
    <name evidence="7" type="ORF">D9V34_05085</name>
</gene>
<keyword evidence="8" id="KW-1185">Reference proteome</keyword>
<dbReference type="Gene3D" id="3.40.190.100">
    <property type="entry name" value="Glycine betaine-binding periplasmic protein, domain 2"/>
    <property type="match status" value="1"/>
</dbReference>
<keyword evidence="3" id="KW-1003">Cell membrane</keyword>
<evidence type="ECO:0000256" key="4">
    <source>
        <dbReference type="ARBA" id="ARBA00023136"/>
    </source>
</evidence>
<dbReference type="GO" id="GO:0005275">
    <property type="term" value="F:amine transmembrane transporter activity"/>
    <property type="evidence" value="ECO:0007669"/>
    <property type="project" value="TreeGrafter"/>
</dbReference>
<dbReference type="Pfam" id="PF04069">
    <property type="entry name" value="OpuAC"/>
    <property type="match status" value="1"/>
</dbReference>
<dbReference type="GO" id="GO:0043190">
    <property type="term" value="C:ATP-binding cassette (ABC) transporter complex"/>
    <property type="evidence" value="ECO:0007669"/>
    <property type="project" value="InterPro"/>
</dbReference>
<dbReference type="SUPFAM" id="SSF53850">
    <property type="entry name" value="Periplasmic binding protein-like II"/>
    <property type="match status" value="1"/>
</dbReference>
<reference evidence="7 8" key="1">
    <citation type="submission" date="2018-10" db="EMBL/GenBank/DDBJ databases">
        <authorList>
            <person name="Li J."/>
        </authorList>
    </citation>
    <scope>NUCLEOTIDE SEQUENCE [LARGE SCALE GENOMIC DNA]</scope>
    <source>
        <strain evidence="7 8">JCM 11654</strain>
    </source>
</reference>
<dbReference type="GO" id="GO:0015226">
    <property type="term" value="F:carnitine transmembrane transporter activity"/>
    <property type="evidence" value="ECO:0007669"/>
    <property type="project" value="TreeGrafter"/>
</dbReference>
<dbReference type="InterPro" id="IPR007210">
    <property type="entry name" value="ABC_Gly_betaine_transp_sub-bd"/>
</dbReference>
<organism evidence="7 8">
    <name type="scientific">Mycetocola lacteus</name>
    <dbReference type="NCBI Taxonomy" id="76637"/>
    <lineage>
        <taxon>Bacteria</taxon>
        <taxon>Bacillati</taxon>
        <taxon>Actinomycetota</taxon>
        <taxon>Actinomycetes</taxon>
        <taxon>Micrococcales</taxon>
        <taxon>Microbacteriaceae</taxon>
        <taxon>Mycetocola</taxon>
    </lineage>
</organism>
<dbReference type="PROSITE" id="PS51257">
    <property type="entry name" value="PROKAR_LIPOPROTEIN"/>
    <property type="match status" value="1"/>
</dbReference>
<evidence type="ECO:0000256" key="5">
    <source>
        <dbReference type="SAM" id="SignalP"/>
    </source>
</evidence>
<keyword evidence="4" id="KW-0472">Membrane</keyword>
<name>A0A3L7AVF8_9MICO</name>
<feature type="chain" id="PRO_5039664966" evidence="5">
    <location>
        <begin position="35"/>
        <end position="303"/>
    </location>
</feature>
<feature type="signal peptide" evidence="5">
    <location>
        <begin position="1"/>
        <end position="34"/>
    </location>
</feature>
<dbReference type="PANTHER" id="PTHR47737">
    <property type="entry name" value="GLYCINE BETAINE/PROLINE BETAINE TRANSPORT SYSTEM PERMEASE PROTEIN PROW"/>
    <property type="match status" value="1"/>
</dbReference>
<sequence>MTKIRNTKTRRLLTVGGIIAAGALALTGCSAAGAGETLKNGDEKALNIAVFNGWDEGIAASELWKAVLDDEGYDVKLTYADVVPVYTGISEGDYDLLLDSWLPTTHKDQFERFGDKLVDLGSWYDNAKLTIAVNEDAPIKTIDELVENADKFGNRIVGIEAGAGLTKQVQNNVFPDYKIGDKLKLVTSSTPAMLGELKAATAKGEDIAVTLWQPHWAYDAFPIRDLEDPKNSLGTAESVHSVGSTSFEKKFPEVAKRIKNFTMDDETLASLENALFNSGDGKPQDLVRKWMADNKEYVDSLKS</sequence>
<dbReference type="PANTHER" id="PTHR47737:SF1">
    <property type="entry name" value="GLYCINE BETAINE_PROLINE BETAINE TRANSPORT SYSTEM PERMEASE PROTEIN PROW"/>
    <property type="match status" value="1"/>
</dbReference>
<dbReference type="AlphaFoldDB" id="A0A3L7AVF8"/>
<evidence type="ECO:0000259" key="6">
    <source>
        <dbReference type="Pfam" id="PF04069"/>
    </source>
</evidence>
<protein>
    <submittedName>
        <fullName evidence="7">Glycine betaine ABC transporter substrate-binding protein</fullName>
    </submittedName>
</protein>
<dbReference type="GO" id="GO:0015871">
    <property type="term" value="P:choline transport"/>
    <property type="evidence" value="ECO:0007669"/>
    <property type="project" value="TreeGrafter"/>
</dbReference>
<evidence type="ECO:0000256" key="2">
    <source>
        <dbReference type="ARBA" id="ARBA00022448"/>
    </source>
</evidence>
<evidence type="ECO:0000313" key="7">
    <source>
        <dbReference type="EMBL" id="RLP84164.1"/>
    </source>
</evidence>
<keyword evidence="2" id="KW-0813">Transport</keyword>
<dbReference type="GO" id="GO:0031460">
    <property type="term" value="P:glycine betaine transport"/>
    <property type="evidence" value="ECO:0007669"/>
    <property type="project" value="TreeGrafter"/>
</dbReference>
<dbReference type="Gene3D" id="3.40.190.10">
    <property type="entry name" value="Periplasmic binding protein-like II"/>
    <property type="match status" value="1"/>
</dbReference>
<dbReference type="CDD" id="cd13639">
    <property type="entry name" value="PBP2_OpuAC_like"/>
    <property type="match status" value="1"/>
</dbReference>
<proteinExistence type="predicted"/>
<evidence type="ECO:0000256" key="1">
    <source>
        <dbReference type="ARBA" id="ARBA00004236"/>
    </source>
</evidence>
<dbReference type="OrthoDB" id="9787902at2"/>
<comment type="caution">
    <text evidence="7">The sequence shown here is derived from an EMBL/GenBank/DDBJ whole genome shotgun (WGS) entry which is preliminary data.</text>
</comment>